<protein>
    <recommendedName>
        <fullName evidence="5 15">Pantothenate synthetase</fullName>
        <shortName evidence="15">PS</shortName>
        <ecNumber evidence="4 15">6.3.2.1</ecNumber>
    </recommendedName>
    <alternativeName>
        <fullName evidence="14 15">Pantoate--beta-alanine ligase</fullName>
    </alternativeName>
    <alternativeName>
        <fullName evidence="11 15">Pantoate-activating enzyme</fullName>
    </alternativeName>
</protein>
<keyword evidence="7 15" id="KW-0436">Ligase</keyword>
<comment type="function">
    <text evidence="13 15">Catalyzes the condensation of pantoate with beta-alanine in an ATP-dependent reaction via a pantoyl-adenylate intermediate.</text>
</comment>
<dbReference type="InterPro" id="IPR014729">
    <property type="entry name" value="Rossmann-like_a/b/a_fold"/>
</dbReference>
<comment type="catalytic activity">
    <reaction evidence="12 15">
        <text>(R)-pantoate + beta-alanine + ATP = (R)-pantothenate + AMP + diphosphate + H(+)</text>
        <dbReference type="Rhea" id="RHEA:10912"/>
        <dbReference type="ChEBI" id="CHEBI:15378"/>
        <dbReference type="ChEBI" id="CHEBI:15980"/>
        <dbReference type="ChEBI" id="CHEBI:29032"/>
        <dbReference type="ChEBI" id="CHEBI:30616"/>
        <dbReference type="ChEBI" id="CHEBI:33019"/>
        <dbReference type="ChEBI" id="CHEBI:57966"/>
        <dbReference type="ChEBI" id="CHEBI:456215"/>
        <dbReference type="EC" id="6.3.2.1"/>
    </reaction>
</comment>
<proteinExistence type="inferred from homology"/>
<evidence type="ECO:0000256" key="6">
    <source>
        <dbReference type="ARBA" id="ARBA00022490"/>
    </source>
</evidence>
<comment type="pathway">
    <text evidence="2 15">Cofactor biosynthesis; (R)-pantothenate biosynthesis; (R)-pantothenate from (R)-pantoate and beta-alanine: step 1/1.</text>
</comment>
<evidence type="ECO:0000256" key="14">
    <source>
        <dbReference type="ARBA" id="ARBA00077433"/>
    </source>
</evidence>
<evidence type="ECO:0000256" key="8">
    <source>
        <dbReference type="ARBA" id="ARBA00022655"/>
    </source>
</evidence>
<dbReference type="PANTHER" id="PTHR21299:SF1">
    <property type="entry name" value="PANTOATE--BETA-ALANINE LIGASE"/>
    <property type="match status" value="1"/>
</dbReference>
<feature type="active site" description="Proton donor" evidence="15">
    <location>
        <position position="39"/>
    </location>
</feature>
<dbReference type="UniPathway" id="UPA00028">
    <property type="reaction ID" value="UER00005"/>
</dbReference>
<reference evidence="16 17" key="1">
    <citation type="submission" date="2016-10" db="EMBL/GenBank/DDBJ databases">
        <authorList>
            <person name="de Groot N.N."/>
        </authorList>
    </citation>
    <scope>NUCLEOTIDE SEQUENCE [LARGE SCALE GENOMIC DNA]</scope>
    <source>
        <strain evidence="16 17">CPCC 201354</strain>
    </source>
</reference>
<keyword evidence="8 15" id="KW-0566">Pantothenate biosynthesis</keyword>
<evidence type="ECO:0000256" key="9">
    <source>
        <dbReference type="ARBA" id="ARBA00022741"/>
    </source>
</evidence>
<evidence type="ECO:0000256" key="7">
    <source>
        <dbReference type="ARBA" id="ARBA00022598"/>
    </source>
</evidence>
<dbReference type="STRING" id="504805.SAMN05421505_12313"/>
<feature type="binding site" evidence="15">
    <location>
        <begin position="32"/>
        <end position="39"/>
    </location>
    <ligand>
        <name>ATP</name>
        <dbReference type="ChEBI" id="CHEBI:30616"/>
    </ligand>
</feature>
<comment type="similarity">
    <text evidence="3 15">Belongs to the pantothenate synthetase family.</text>
</comment>
<evidence type="ECO:0000256" key="10">
    <source>
        <dbReference type="ARBA" id="ARBA00022840"/>
    </source>
</evidence>
<dbReference type="Pfam" id="PF02569">
    <property type="entry name" value="Pantoate_ligase"/>
    <property type="match status" value="1"/>
</dbReference>
<keyword evidence="10 15" id="KW-0067">ATP-binding</keyword>
<dbReference type="GO" id="GO:0005829">
    <property type="term" value="C:cytosol"/>
    <property type="evidence" value="ECO:0007669"/>
    <property type="project" value="TreeGrafter"/>
</dbReference>
<dbReference type="PANTHER" id="PTHR21299">
    <property type="entry name" value="CYTIDYLATE KINASE/PANTOATE-BETA-ALANINE LIGASE"/>
    <property type="match status" value="1"/>
</dbReference>
<comment type="miscellaneous">
    <text evidence="15">The reaction proceeds by a bi uni uni bi ping pong mechanism.</text>
</comment>
<evidence type="ECO:0000256" key="1">
    <source>
        <dbReference type="ARBA" id="ARBA00004496"/>
    </source>
</evidence>
<gene>
    <name evidence="15" type="primary">panC</name>
    <name evidence="16" type="ORF">SAMN05421505_12313</name>
</gene>
<evidence type="ECO:0000256" key="2">
    <source>
        <dbReference type="ARBA" id="ARBA00004990"/>
    </source>
</evidence>
<dbReference type="Gene3D" id="3.30.1300.10">
    <property type="entry name" value="Pantoate-beta-alanine ligase, C-terminal domain"/>
    <property type="match status" value="1"/>
</dbReference>
<dbReference type="GO" id="GO:0004592">
    <property type="term" value="F:pantoate-beta-alanine ligase activity"/>
    <property type="evidence" value="ECO:0007669"/>
    <property type="project" value="UniProtKB-UniRule"/>
</dbReference>
<dbReference type="Proteomes" id="UP000198923">
    <property type="component" value="Unassembled WGS sequence"/>
</dbReference>
<dbReference type="EMBL" id="FNCN01000023">
    <property type="protein sequence ID" value="SDH79602.1"/>
    <property type="molecule type" value="Genomic_DNA"/>
</dbReference>
<evidence type="ECO:0000256" key="12">
    <source>
        <dbReference type="ARBA" id="ARBA00048258"/>
    </source>
</evidence>
<comment type="subunit">
    <text evidence="15">Homodimer.</text>
</comment>
<evidence type="ECO:0000313" key="16">
    <source>
        <dbReference type="EMBL" id="SDH79602.1"/>
    </source>
</evidence>
<dbReference type="CDD" id="cd00560">
    <property type="entry name" value="PanC"/>
    <property type="match status" value="1"/>
</dbReference>
<dbReference type="EC" id="6.3.2.1" evidence="4 15"/>
<dbReference type="FunFam" id="3.40.50.620:FF:000114">
    <property type="entry name" value="Pantothenate synthetase"/>
    <property type="match status" value="1"/>
</dbReference>
<evidence type="ECO:0000256" key="3">
    <source>
        <dbReference type="ARBA" id="ARBA00009256"/>
    </source>
</evidence>
<evidence type="ECO:0000256" key="11">
    <source>
        <dbReference type="ARBA" id="ARBA00032806"/>
    </source>
</evidence>
<dbReference type="HAMAP" id="MF_00158">
    <property type="entry name" value="PanC"/>
    <property type="match status" value="1"/>
</dbReference>
<dbReference type="NCBIfam" id="TIGR00018">
    <property type="entry name" value="panC"/>
    <property type="match status" value="1"/>
</dbReference>
<feature type="binding site" evidence="15">
    <location>
        <begin position="149"/>
        <end position="152"/>
    </location>
    <ligand>
        <name>ATP</name>
        <dbReference type="ChEBI" id="CHEBI:30616"/>
    </ligand>
</feature>
<dbReference type="AlphaFoldDB" id="A0A1G8FC09"/>
<accession>A0A1G8FC09</accession>
<evidence type="ECO:0000256" key="15">
    <source>
        <dbReference type="HAMAP-Rule" id="MF_00158"/>
    </source>
</evidence>
<feature type="binding site" evidence="15">
    <location>
        <position position="63"/>
    </location>
    <ligand>
        <name>beta-alanine</name>
        <dbReference type="ChEBI" id="CHEBI:57966"/>
    </ligand>
</feature>
<evidence type="ECO:0000313" key="17">
    <source>
        <dbReference type="Proteomes" id="UP000198923"/>
    </source>
</evidence>
<dbReference type="RefSeq" id="WP_093172740.1">
    <property type="nucleotide sequence ID" value="NZ_FNCN01000023.1"/>
</dbReference>
<feature type="binding site" evidence="15">
    <location>
        <begin position="186"/>
        <end position="189"/>
    </location>
    <ligand>
        <name>ATP</name>
        <dbReference type="ChEBI" id="CHEBI:30616"/>
    </ligand>
</feature>
<dbReference type="InterPro" id="IPR003721">
    <property type="entry name" value="Pantoate_ligase"/>
</dbReference>
<keyword evidence="6 15" id="KW-0963">Cytoplasm</keyword>
<organism evidence="16 17">
    <name type="scientific">Sinosporangium album</name>
    <dbReference type="NCBI Taxonomy" id="504805"/>
    <lineage>
        <taxon>Bacteria</taxon>
        <taxon>Bacillati</taxon>
        <taxon>Actinomycetota</taxon>
        <taxon>Actinomycetes</taxon>
        <taxon>Streptosporangiales</taxon>
        <taxon>Streptosporangiaceae</taxon>
        <taxon>Sinosporangium</taxon>
    </lineage>
</organism>
<dbReference type="InterPro" id="IPR042176">
    <property type="entry name" value="Pantoate_ligase_C"/>
</dbReference>
<dbReference type="Gene3D" id="3.40.50.620">
    <property type="entry name" value="HUPs"/>
    <property type="match status" value="1"/>
</dbReference>
<evidence type="ECO:0000256" key="5">
    <source>
        <dbReference type="ARBA" id="ARBA00014155"/>
    </source>
</evidence>
<feature type="binding site" evidence="15">
    <location>
        <position position="178"/>
    </location>
    <ligand>
        <name>ATP</name>
        <dbReference type="ChEBI" id="CHEBI:30616"/>
    </ligand>
</feature>
<feature type="binding site" evidence="15">
    <location>
        <position position="155"/>
    </location>
    <ligand>
        <name>(R)-pantoate</name>
        <dbReference type="ChEBI" id="CHEBI:15980"/>
    </ligand>
</feature>
<evidence type="ECO:0000256" key="13">
    <source>
        <dbReference type="ARBA" id="ARBA00055042"/>
    </source>
</evidence>
<dbReference type="GO" id="GO:0005524">
    <property type="term" value="F:ATP binding"/>
    <property type="evidence" value="ECO:0007669"/>
    <property type="project" value="UniProtKB-KW"/>
</dbReference>
<name>A0A1G8FC09_9ACTN</name>
<dbReference type="OrthoDB" id="9773087at2"/>
<dbReference type="SUPFAM" id="SSF52374">
    <property type="entry name" value="Nucleotidylyl transferase"/>
    <property type="match status" value="1"/>
</dbReference>
<sequence>MIVVEDRAGLTAVRETLGATRGEATIALVPTMGALHEGHRSLIRLARQRADHVVVSIFVNPLQFGPGEDFSRYPRTLAADLAACEAEGVVAVFTPDPAAMYLPDRQVSVSAGGMGTVVEGEFRPGHFEGVLTVVLKLFNLVRPDIAVFGQKDAQQLALIRRMVADLDVPVEIVGAPTVREPDGLALSSRNRYLAPQERVTALALSRALREGARLAEAGAGAGEVLGGARAVLEEARTAEPPLAVDYLVLVDPATFTEVGPSHQGQALLAVAARVGATRLIDNIGDITVSPGHPSQADS</sequence>
<evidence type="ECO:0000256" key="4">
    <source>
        <dbReference type="ARBA" id="ARBA00012219"/>
    </source>
</evidence>
<dbReference type="GO" id="GO:0015940">
    <property type="term" value="P:pantothenate biosynthetic process"/>
    <property type="evidence" value="ECO:0007669"/>
    <property type="project" value="UniProtKB-UniRule"/>
</dbReference>
<keyword evidence="9 15" id="KW-0547">Nucleotide-binding</keyword>
<dbReference type="NCBIfam" id="TIGR00125">
    <property type="entry name" value="cyt_tran_rel"/>
    <property type="match status" value="1"/>
</dbReference>
<feature type="binding site" evidence="15">
    <location>
        <position position="63"/>
    </location>
    <ligand>
        <name>(R)-pantoate</name>
        <dbReference type="ChEBI" id="CHEBI:15980"/>
    </ligand>
</feature>
<dbReference type="InterPro" id="IPR004821">
    <property type="entry name" value="Cyt_trans-like"/>
</dbReference>
<comment type="subcellular location">
    <subcellularLocation>
        <location evidence="1 15">Cytoplasm</location>
    </subcellularLocation>
</comment>
<keyword evidence="17" id="KW-1185">Reference proteome</keyword>